<dbReference type="CDD" id="cd00090">
    <property type="entry name" value="HTH_ARSR"/>
    <property type="match status" value="1"/>
</dbReference>
<organism evidence="5 7">
    <name type="scientific">Saliniramus fredricksonii</name>
    <dbReference type="NCBI Taxonomy" id="1653334"/>
    <lineage>
        <taxon>Bacteria</taxon>
        <taxon>Pseudomonadati</taxon>
        <taxon>Pseudomonadota</taxon>
        <taxon>Alphaproteobacteria</taxon>
        <taxon>Hyphomicrobiales</taxon>
        <taxon>Salinarimonadaceae</taxon>
        <taxon>Saliniramus</taxon>
    </lineage>
</organism>
<reference evidence="6 8" key="2">
    <citation type="submission" date="2016-08" db="EMBL/GenBank/DDBJ databases">
        <authorList>
            <person name="Varghese N."/>
            <person name="Submissions Spin"/>
        </authorList>
    </citation>
    <scope>NUCLEOTIDE SEQUENCE [LARGE SCALE GENOMIC DNA]</scope>
    <source>
        <strain evidence="6 8">HL-109</strain>
    </source>
</reference>
<dbReference type="Gene3D" id="3.30.70.920">
    <property type="match status" value="1"/>
</dbReference>
<dbReference type="SUPFAM" id="SSF54909">
    <property type="entry name" value="Dimeric alpha+beta barrel"/>
    <property type="match status" value="1"/>
</dbReference>
<dbReference type="EMBL" id="LJSX01000013">
    <property type="protein sequence ID" value="KPQ10720.1"/>
    <property type="molecule type" value="Genomic_DNA"/>
</dbReference>
<feature type="domain" description="HTH asnC-type" evidence="4">
    <location>
        <begin position="6"/>
        <end position="67"/>
    </location>
</feature>
<dbReference type="GO" id="GO:0005829">
    <property type="term" value="C:cytosol"/>
    <property type="evidence" value="ECO:0007669"/>
    <property type="project" value="TreeGrafter"/>
</dbReference>
<dbReference type="SMART" id="SM00344">
    <property type="entry name" value="HTH_ASNC"/>
    <property type="match status" value="1"/>
</dbReference>
<name>A0A0P7XT71_9HYPH</name>
<gene>
    <name evidence="5" type="primary">doeX</name>
    <name evidence="6" type="ORF">GA0071312_0998</name>
    <name evidence="5" type="ORF">HLUCCO17_09700</name>
</gene>
<dbReference type="SUPFAM" id="SSF46785">
    <property type="entry name" value="Winged helix' DNA-binding domain"/>
    <property type="match status" value="1"/>
</dbReference>
<dbReference type="PANTHER" id="PTHR30154">
    <property type="entry name" value="LEUCINE-RESPONSIVE REGULATORY PROTEIN"/>
    <property type="match status" value="1"/>
</dbReference>
<reference evidence="5 7" key="1">
    <citation type="submission" date="2015-09" db="EMBL/GenBank/DDBJ databases">
        <title>Identification and resolution of microdiversity through metagenomic sequencing of parallel consortia.</title>
        <authorList>
            <person name="Nelson W.C."/>
            <person name="Romine M.F."/>
            <person name="Lindemann S.R."/>
        </authorList>
    </citation>
    <scope>NUCLEOTIDE SEQUENCE [LARGE SCALE GENOMIC DNA]</scope>
    <source>
        <strain evidence="5">HL-109</strain>
    </source>
</reference>
<protein>
    <submittedName>
        <fullName evidence="5">Regulator of ectoine-degradation genes DoeX</fullName>
    </submittedName>
    <submittedName>
        <fullName evidence="6">Transcriptional regulator, AsnC family</fullName>
    </submittedName>
</protein>
<accession>A0A0P7XT71</accession>
<dbReference type="InterPro" id="IPR019887">
    <property type="entry name" value="Tscrpt_reg_AsnC/Lrp_C"/>
</dbReference>
<dbReference type="InterPro" id="IPR036388">
    <property type="entry name" value="WH-like_DNA-bd_sf"/>
</dbReference>
<dbReference type="Proteomes" id="UP000182800">
    <property type="component" value="Unassembled WGS sequence"/>
</dbReference>
<keyword evidence="2" id="KW-0238">DNA-binding</keyword>
<dbReference type="InterPro" id="IPR000485">
    <property type="entry name" value="AsnC-type_HTH_dom"/>
</dbReference>
<sequence>MTSIKLDTYDLRILATVARRGRITKRALAEAVGLSPTPCWTRLARLEKAGLITGYHARIAPDAFGPLTTVMLEVTLRSHTRADFERFESVICADPRVTACWSLGGGIDYLLRIVVRDIGEYQDIIDGWLARDLGIDRYFTYVVTKVVKQDEAFVPSPGMLS</sequence>
<dbReference type="PROSITE" id="PS00519">
    <property type="entry name" value="HTH_ASNC_1"/>
    <property type="match status" value="1"/>
</dbReference>
<dbReference type="InterPro" id="IPR019888">
    <property type="entry name" value="Tscrpt_reg_AsnC-like"/>
</dbReference>
<dbReference type="PROSITE" id="PS50956">
    <property type="entry name" value="HTH_ASNC_2"/>
    <property type="match status" value="1"/>
</dbReference>
<dbReference type="Proteomes" id="UP000050497">
    <property type="component" value="Unassembled WGS sequence"/>
</dbReference>
<dbReference type="InterPro" id="IPR011008">
    <property type="entry name" value="Dimeric_a/b-barrel"/>
</dbReference>
<evidence type="ECO:0000256" key="2">
    <source>
        <dbReference type="ARBA" id="ARBA00023125"/>
    </source>
</evidence>
<dbReference type="GO" id="GO:0043565">
    <property type="term" value="F:sequence-specific DNA binding"/>
    <property type="evidence" value="ECO:0007669"/>
    <property type="project" value="InterPro"/>
</dbReference>
<evidence type="ECO:0000313" key="5">
    <source>
        <dbReference type="EMBL" id="KPQ10720.1"/>
    </source>
</evidence>
<dbReference type="Pfam" id="PF13412">
    <property type="entry name" value="HTH_24"/>
    <property type="match status" value="1"/>
</dbReference>
<dbReference type="InterPro" id="IPR019885">
    <property type="entry name" value="Tscrpt_reg_HTH_AsnC-type_CS"/>
</dbReference>
<dbReference type="GO" id="GO:0006355">
    <property type="term" value="P:regulation of DNA-templated transcription"/>
    <property type="evidence" value="ECO:0007669"/>
    <property type="project" value="UniProtKB-ARBA"/>
</dbReference>
<comment type="caution">
    <text evidence="5">The sequence shown here is derived from an EMBL/GenBank/DDBJ whole genome shotgun (WGS) entry which is preliminary data.</text>
</comment>
<dbReference type="PRINTS" id="PR00033">
    <property type="entry name" value="HTHASNC"/>
</dbReference>
<dbReference type="Pfam" id="PF01037">
    <property type="entry name" value="AsnC_trans_reg"/>
    <property type="match status" value="1"/>
</dbReference>
<evidence type="ECO:0000313" key="8">
    <source>
        <dbReference type="Proteomes" id="UP000182800"/>
    </source>
</evidence>
<dbReference type="PANTHER" id="PTHR30154:SF34">
    <property type="entry name" value="TRANSCRIPTIONAL REGULATOR AZLB"/>
    <property type="match status" value="1"/>
</dbReference>
<keyword evidence="8" id="KW-1185">Reference proteome</keyword>
<proteinExistence type="predicted"/>
<evidence type="ECO:0000259" key="4">
    <source>
        <dbReference type="PROSITE" id="PS50956"/>
    </source>
</evidence>
<dbReference type="AlphaFoldDB" id="A0A0P7XT71"/>
<dbReference type="EMBL" id="FMBM01000001">
    <property type="protein sequence ID" value="SCC79575.1"/>
    <property type="molecule type" value="Genomic_DNA"/>
</dbReference>
<evidence type="ECO:0000313" key="6">
    <source>
        <dbReference type="EMBL" id="SCC79575.1"/>
    </source>
</evidence>
<evidence type="ECO:0000256" key="3">
    <source>
        <dbReference type="ARBA" id="ARBA00023163"/>
    </source>
</evidence>
<evidence type="ECO:0000256" key="1">
    <source>
        <dbReference type="ARBA" id="ARBA00023015"/>
    </source>
</evidence>
<keyword evidence="1" id="KW-0805">Transcription regulation</keyword>
<dbReference type="InterPro" id="IPR011991">
    <property type="entry name" value="ArsR-like_HTH"/>
</dbReference>
<evidence type="ECO:0000313" key="7">
    <source>
        <dbReference type="Proteomes" id="UP000050497"/>
    </source>
</evidence>
<dbReference type="Gene3D" id="1.10.10.10">
    <property type="entry name" value="Winged helix-like DNA-binding domain superfamily/Winged helix DNA-binding domain"/>
    <property type="match status" value="1"/>
</dbReference>
<dbReference type="InterPro" id="IPR036390">
    <property type="entry name" value="WH_DNA-bd_sf"/>
</dbReference>
<dbReference type="STRING" id="1653334.GA0071312_0998"/>
<keyword evidence="3" id="KW-0804">Transcription</keyword>
<dbReference type="GO" id="GO:0043200">
    <property type="term" value="P:response to amino acid"/>
    <property type="evidence" value="ECO:0007669"/>
    <property type="project" value="TreeGrafter"/>
</dbReference>